<organism evidence="2 3">
    <name type="scientific">Staphylococcus ratti</name>
    <dbReference type="NCBI Taxonomy" id="2892440"/>
    <lineage>
        <taxon>Bacteria</taxon>
        <taxon>Bacillati</taxon>
        <taxon>Bacillota</taxon>
        <taxon>Bacilli</taxon>
        <taxon>Bacillales</taxon>
        <taxon>Staphylococcaceae</taxon>
        <taxon>Staphylococcus</taxon>
    </lineage>
</organism>
<keyword evidence="3" id="KW-1185">Reference proteome</keyword>
<protein>
    <submittedName>
        <fullName evidence="2">DUF3923 family protein</fullName>
    </submittedName>
</protein>
<dbReference type="InterPro" id="IPR025037">
    <property type="entry name" value="DUF3923"/>
</dbReference>
<keyword evidence="1" id="KW-1133">Transmembrane helix</keyword>
<sequence>MLRTSWIVWTIANIFWFVLFISVALFLWFRTVDGTGAVQTPELKLFAITVWAAFFIIPVVIQIIWCLINIVVSQKTKKRAS</sequence>
<dbReference type="EMBL" id="CP086654">
    <property type="protein sequence ID" value="UEX90089.1"/>
    <property type="molecule type" value="Genomic_DNA"/>
</dbReference>
<name>A0ABY3PCU9_9STAP</name>
<keyword evidence="1" id="KW-0812">Transmembrane</keyword>
<dbReference type="Proteomes" id="UP001197626">
    <property type="component" value="Chromosome"/>
</dbReference>
<dbReference type="RefSeq" id="WP_229292587.1">
    <property type="nucleotide sequence ID" value="NZ_CP086654.1"/>
</dbReference>
<keyword evidence="1" id="KW-0472">Membrane</keyword>
<feature type="transmembrane region" description="Helical" evidence="1">
    <location>
        <begin position="7"/>
        <end position="28"/>
    </location>
</feature>
<evidence type="ECO:0000313" key="3">
    <source>
        <dbReference type="Proteomes" id="UP001197626"/>
    </source>
</evidence>
<evidence type="ECO:0000256" key="1">
    <source>
        <dbReference type="SAM" id="Phobius"/>
    </source>
</evidence>
<reference evidence="2 3" key="1">
    <citation type="journal article" date="2022" name="Pathogens">
        <title>Staphylococcus ratti sp. nov. Isolated from a Lab Rat.</title>
        <authorList>
            <person name="Kovarovic V."/>
            <person name="Sedlacek I."/>
            <person name="Petras P."/>
            <person name="Kralova S."/>
            <person name="Maslanova I."/>
            <person name="Svec P."/>
            <person name="Neumann-Schaal M."/>
            <person name="Botka T."/>
            <person name="Gelbicova T."/>
            <person name="Stankova E."/>
            <person name="Doskar J."/>
            <person name="Pantucek R."/>
        </authorList>
    </citation>
    <scope>NUCLEOTIDE SEQUENCE [LARGE SCALE GENOMIC DNA]</scope>
    <source>
        <strain evidence="2 3">CCM 9025</strain>
    </source>
</reference>
<accession>A0ABY3PCU9</accession>
<gene>
    <name evidence="2" type="ORF">LN051_11265</name>
</gene>
<evidence type="ECO:0000313" key="2">
    <source>
        <dbReference type="EMBL" id="UEX90089.1"/>
    </source>
</evidence>
<proteinExistence type="predicted"/>
<dbReference type="Pfam" id="PF13061">
    <property type="entry name" value="DUF3923"/>
    <property type="match status" value="1"/>
</dbReference>
<feature type="transmembrane region" description="Helical" evidence="1">
    <location>
        <begin position="48"/>
        <end position="72"/>
    </location>
</feature>